<evidence type="ECO:0000313" key="8">
    <source>
        <dbReference type="Proteomes" id="UP000326789"/>
    </source>
</evidence>
<dbReference type="InterPro" id="IPR000524">
    <property type="entry name" value="Tscrpt_reg_HTH_GntR"/>
</dbReference>
<keyword evidence="7" id="KW-1185">Reference proteome</keyword>
<dbReference type="GO" id="GO:0003700">
    <property type="term" value="F:DNA-binding transcription factor activity"/>
    <property type="evidence" value="ECO:0007669"/>
    <property type="project" value="InterPro"/>
</dbReference>
<dbReference type="SUPFAM" id="SSF46785">
    <property type="entry name" value="Winged helix' DNA-binding domain"/>
    <property type="match status" value="1"/>
</dbReference>
<evidence type="ECO:0000256" key="2">
    <source>
        <dbReference type="ARBA" id="ARBA00023125"/>
    </source>
</evidence>
<dbReference type="SMART" id="SM00345">
    <property type="entry name" value="HTH_GNTR"/>
    <property type="match status" value="1"/>
</dbReference>
<dbReference type="InterPro" id="IPR011663">
    <property type="entry name" value="UTRA"/>
</dbReference>
<dbReference type="PANTHER" id="PTHR44846">
    <property type="entry name" value="MANNOSYL-D-GLYCERATE TRANSPORT/METABOLISM SYSTEM REPRESSOR MNGR-RELATED"/>
    <property type="match status" value="1"/>
</dbReference>
<keyword evidence="2" id="KW-0238">DNA-binding</keyword>
<dbReference type="EMBL" id="VWSE01000002">
    <property type="protein sequence ID" value="KAB0291770.1"/>
    <property type="molecule type" value="Genomic_DNA"/>
</dbReference>
<protein>
    <submittedName>
        <fullName evidence="5">GntR family transcriptional regulator</fullName>
    </submittedName>
</protein>
<dbReference type="InterPro" id="IPR028978">
    <property type="entry name" value="Chorismate_lyase_/UTRA_dom_sf"/>
</dbReference>
<dbReference type="GO" id="GO:0003677">
    <property type="term" value="F:DNA binding"/>
    <property type="evidence" value="ECO:0007669"/>
    <property type="project" value="UniProtKB-KW"/>
</dbReference>
<dbReference type="PRINTS" id="PR00035">
    <property type="entry name" value="HTHGNTR"/>
</dbReference>
<dbReference type="STRING" id="212667.VFDL14_10065"/>
<evidence type="ECO:0000256" key="1">
    <source>
        <dbReference type="ARBA" id="ARBA00023015"/>
    </source>
</evidence>
<name>A0A066UGR1_9VIBR</name>
<evidence type="ECO:0000256" key="3">
    <source>
        <dbReference type="ARBA" id="ARBA00023163"/>
    </source>
</evidence>
<evidence type="ECO:0000313" key="5">
    <source>
        <dbReference type="EMBL" id="KAB0291770.1"/>
    </source>
</evidence>
<dbReference type="RefSeq" id="WP_032553459.1">
    <property type="nucleotide sequence ID" value="NZ_JATABQ010000085.1"/>
</dbReference>
<dbReference type="PANTHER" id="PTHR44846:SF1">
    <property type="entry name" value="MANNOSYL-D-GLYCERATE TRANSPORT_METABOLISM SYSTEM REPRESSOR MNGR-RELATED"/>
    <property type="match status" value="1"/>
</dbReference>
<proteinExistence type="predicted"/>
<dbReference type="SUPFAM" id="SSF64288">
    <property type="entry name" value="Chorismate lyase-like"/>
    <property type="match status" value="1"/>
</dbReference>
<reference evidence="5 8" key="2">
    <citation type="submission" date="2019-09" db="EMBL/GenBank/DDBJ databases">
        <title>Whole genome sequence of Vibrio fortis.</title>
        <authorList>
            <person name="Das S.K."/>
        </authorList>
    </citation>
    <scope>NUCLEOTIDE SEQUENCE [LARGE SCALE GENOMIC DNA]</scope>
    <source>
        <strain evidence="5 8">AN60</strain>
    </source>
</reference>
<dbReference type="Pfam" id="PF07702">
    <property type="entry name" value="UTRA"/>
    <property type="match status" value="1"/>
</dbReference>
<accession>A0A066UGR1</accession>
<dbReference type="Gene3D" id="1.10.10.10">
    <property type="entry name" value="Winged helix-like DNA-binding domain superfamily/Winged helix DNA-binding domain"/>
    <property type="match status" value="1"/>
</dbReference>
<gene>
    <name evidence="5" type="ORF">F2P58_01070</name>
    <name evidence="6" type="ORF">VFDL14_10065</name>
</gene>
<dbReference type="Proteomes" id="UP000326789">
    <property type="component" value="Unassembled WGS sequence"/>
</dbReference>
<dbReference type="InterPro" id="IPR050679">
    <property type="entry name" value="Bact_HTH_transcr_reg"/>
</dbReference>
<dbReference type="GO" id="GO:0045892">
    <property type="term" value="P:negative regulation of DNA-templated transcription"/>
    <property type="evidence" value="ECO:0007669"/>
    <property type="project" value="TreeGrafter"/>
</dbReference>
<dbReference type="SMART" id="SM00866">
    <property type="entry name" value="UTRA"/>
    <property type="match status" value="1"/>
</dbReference>
<keyword evidence="3" id="KW-0804">Transcription</keyword>
<reference evidence="6 7" key="1">
    <citation type="submission" date="2014-02" db="EMBL/GenBank/DDBJ databases">
        <title>Vibrio fortis Dalian14 Genome Sequencing.</title>
        <authorList>
            <person name="Wang Y."/>
            <person name="Song L."/>
            <person name="Liu G."/>
            <person name="Ding J."/>
        </authorList>
    </citation>
    <scope>NUCLEOTIDE SEQUENCE [LARGE SCALE GENOMIC DNA]</scope>
    <source>
        <strain evidence="6 7">Dalian14</strain>
    </source>
</reference>
<dbReference type="CDD" id="cd07377">
    <property type="entry name" value="WHTH_GntR"/>
    <property type="match status" value="1"/>
</dbReference>
<dbReference type="InterPro" id="IPR036388">
    <property type="entry name" value="WH-like_DNA-bd_sf"/>
</dbReference>
<dbReference type="Proteomes" id="UP000027219">
    <property type="component" value="Unassembled WGS sequence"/>
</dbReference>
<feature type="domain" description="HTH gntR-type" evidence="4">
    <location>
        <begin position="21"/>
        <end position="89"/>
    </location>
</feature>
<dbReference type="InterPro" id="IPR036390">
    <property type="entry name" value="WH_DNA-bd_sf"/>
</dbReference>
<organism evidence="6 7">
    <name type="scientific">Vibrio fortis</name>
    <dbReference type="NCBI Taxonomy" id="212667"/>
    <lineage>
        <taxon>Bacteria</taxon>
        <taxon>Pseudomonadati</taxon>
        <taxon>Pseudomonadota</taxon>
        <taxon>Gammaproteobacteria</taxon>
        <taxon>Vibrionales</taxon>
        <taxon>Vibrionaceae</taxon>
        <taxon>Vibrio</taxon>
    </lineage>
</organism>
<dbReference type="AlphaFoldDB" id="A0A066UGR1"/>
<dbReference type="OrthoDB" id="6626198at2"/>
<dbReference type="PROSITE" id="PS50949">
    <property type="entry name" value="HTH_GNTR"/>
    <property type="match status" value="1"/>
</dbReference>
<dbReference type="EMBL" id="JFFR01000033">
    <property type="protein sequence ID" value="KDN26230.1"/>
    <property type="molecule type" value="Genomic_DNA"/>
</dbReference>
<dbReference type="Gene3D" id="3.40.1410.10">
    <property type="entry name" value="Chorismate lyase-like"/>
    <property type="match status" value="1"/>
</dbReference>
<evidence type="ECO:0000259" key="4">
    <source>
        <dbReference type="PROSITE" id="PS50949"/>
    </source>
</evidence>
<keyword evidence="1" id="KW-0805">Transcription regulation</keyword>
<evidence type="ECO:0000313" key="7">
    <source>
        <dbReference type="Proteomes" id="UP000027219"/>
    </source>
</evidence>
<sequence length="247" mass="28024">MSTYQPLLTLIQNRIEQKDKSPLYLKIAESVKLATEQKLLKGGDFIPTEREFSDRLGVSRITVRKALDVLDKEGVIVRSRGLGTMISETVEYSGKEATGFSQQAVLKGKKPDTLWIKKDVIECSSEIASKLSIKENEQVFLLKRVRYIDEQAVSIEESYVPAHLIKNPDEIQLSLYDYFRSQDISPTKTQSRVSAQMPTQESLEKLAIDNNVPVLLIEQTAYDKQGVPIEYSINHCRGDMYVFVSED</sequence>
<evidence type="ECO:0000313" key="6">
    <source>
        <dbReference type="EMBL" id="KDN26230.1"/>
    </source>
</evidence>
<comment type="caution">
    <text evidence="6">The sequence shown here is derived from an EMBL/GenBank/DDBJ whole genome shotgun (WGS) entry which is preliminary data.</text>
</comment>
<dbReference type="Pfam" id="PF00392">
    <property type="entry name" value="GntR"/>
    <property type="match status" value="1"/>
</dbReference>